<dbReference type="Pfam" id="PF21806">
    <property type="entry name" value="DUF6879"/>
    <property type="match status" value="1"/>
</dbReference>
<dbReference type="OrthoDB" id="3821358at2"/>
<dbReference type="Proteomes" id="UP000199207">
    <property type="component" value="Unassembled WGS sequence"/>
</dbReference>
<dbReference type="AlphaFoldDB" id="A0A1I1FEG8"/>
<name>A0A1I1FEG8_9ACTN</name>
<dbReference type="EMBL" id="FOLM01000001">
    <property type="protein sequence ID" value="SFB97336.1"/>
    <property type="molecule type" value="Genomic_DNA"/>
</dbReference>
<proteinExistence type="predicted"/>
<dbReference type="STRING" id="910347.SAMN05421773_101689"/>
<accession>A0A1I1FEG8</accession>
<keyword evidence="3" id="KW-1185">Reference proteome</keyword>
<reference evidence="2 3" key="1">
    <citation type="submission" date="2016-10" db="EMBL/GenBank/DDBJ databases">
        <authorList>
            <person name="de Groot N.N."/>
        </authorList>
    </citation>
    <scope>NUCLEOTIDE SEQUENCE [LARGE SCALE GENOMIC DNA]</scope>
    <source>
        <strain evidence="2 3">CGMCC 4.5739</strain>
    </source>
</reference>
<protein>
    <recommendedName>
        <fullName evidence="1">DUF6879 domain-containing protein</fullName>
    </recommendedName>
</protein>
<evidence type="ECO:0000259" key="1">
    <source>
        <dbReference type="Pfam" id="PF21806"/>
    </source>
</evidence>
<gene>
    <name evidence="2" type="ORF">SAMN05421773_101689</name>
</gene>
<evidence type="ECO:0000313" key="3">
    <source>
        <dbReference type="Proteomes" id="UP000199207"/>
    </source>
</evidence>
<dbReference type="InterPro" id="IPR049244">
    <property type="entry name" value="DUF6879"/>
</dbReference>
<evidence type="ECO:0000313" key="2">
    <source>
        <dbReference type="EMBL" id="SFB97336.1"/>
    </source>
</evidence>
<sequence>MRLRFTGSNSGKNGCPAFYEDVDSDRIVVQGDAISDHESIAQLRSLEPGEAAVAVPRAVFADFAPKDVLRSPNFVSFDEFESMFTDFQHTAWRLETRRRYRSDEESEDYRRFLAGEDILLDPDDPWCASRREQSALGKRFERVRIVDEPPTMGQLYLLKNARRNSEVGEDIRNLWRADANRLTLPNEDFWLFDSRWIALLHFDDDDNLTGVEMTSEPLRVLRACQIRDAAWHTAVSFDVFEAGIPAEHKDTASLGTSAP</sequence>
<dbReference type="RefSeq" id="WP_093837053.1">
    <property type="nucleotide sequence ID" value="NZ_FOLM01000001.1"/>
</dbReference>
<feature type="domain" description="DUF6879" evidence="1">
    <location>
        <begin position="78"/>
        <end position="240"/>
    </location>
</feature>
<organism evidence="2 3">
    <name type="scientific">Streptomyces aidingensis</name>
    <dbReference type="NCBI Taxonomy" id="910347"/>
    <lineage>
        <taxon>Bacteria</taxon>
        <taxon>Bacillati</taxon>
        <taxon>Actinomycetota</taxon>
        <taxon>Actinomycetes</taxon>
        <taxon>Kitasatosporales</taxon>
        <taxon>Streptomycetaceae</taxon>
        <taxon>Streptomyces</taxon>
    </lineage>
</organism>